<name>A0A849A7X1_9ACTN</name>
<evidence type="ECO:0000256" key="4">
    <source>
        <dbReference type="ARBA" id="ARBA00022989"/>
    </source>
</evidence>
<evidence type="ECO:0000256" key="3">
    <source>
        <dbReference type="ARBA" id="ARBA00022692"/>
    </source>
</evidence>
<accession>A0A849A7X1</accession>
<dbReference type="InterPro" id="IPR035906">
    <property type="entry name" value="MetI-like_sf"/>
</dbReference>
<comment type="similarity">
    <text evidence="6">Belongs to the binding-protein-dependent transport system permease family.</text>
</comment>
<dbReference type="Pfam" id="PF00528">
    <property type="entry name" value="BPD_transp_1"/>
    <property type="match status" value="1"/>
</dbReference>
<keyword evidence="9" id="KW-1185">Reference proteome</keyword>
<dbReference type="PANTHER" id="PTHR30177">
    <property type="entry name" value="GLYCINE BETAINE/L-PROLINE TRANSPORT SYSTEM PERMEASE PROTEIN PROW"/>
    <property type="match status" value="1"/>
</dbReference>
<dbReference type="Proteomes" id="UP000562984">
    <property type="component" value="Unassembled WGS sequence"/>
</dbReference>
<proteinExistence type="inferred from homology"/>
<evidence type="ECO:0000256" key="1">
    <source>
        <dbReference type="ARBA" id="ARBA00004141"/>
    </source>
</evidence>
<dbReference type="GO" id="GO:0005886">
    <property type="term" value="C:plasma membrane"/>
    <property type="evidence" value="ECO:0007669"/>
    <property type="project" value="UniProtKB-SubCell"/>
</dbReference>
<comment type="subcellular location">
    <subcellularLocation>
        <location evidence="6">Cell membrane</location>
        <topology evidence="6">Multi-pass membrane protein</topology>
    </subcellularLocation>
    <subcellularLocation>
        <location evidence="1">Membrane</location>
        <topology evidence="1">Multi-pass membrane protein</topology>
    </subcellularLocation>
</comment>
<reference evidence="8 9" key="1">
    <citation type="submission" date="2020-05" db="EMBL/GenBank/DDBJ databases">
        <title>Nakamurella sp. DB0629 isolated from air conditioner.</title>
        <authorList>
            <person name="Kim D.H."/>
            <person name="Kim D.-U."/>
        </authorList>
    </citation>
    <scope>NUCLEOTIDE SEQUENCE [LARGE SCALE GENOMIC DNA]</scope>
    <source>
        <strain evidence="8 9">DB0629</strain>
    </source>
</reference>
<evidence type="ECO:0000259" key="7">
    <source>
        <dbReference type="PROSITE" id="PS50928"/>
    </source>
</evidence>
<evidence type="ECO:0000256" key="5">
    <source>
        <dbReference type="ARBA" id="ARBA00023136"/>
    </source>
</evidence>
<feature type="transmembrane region" description="Helical" evidence="6">
    <location>
        <begin position="81"/>
        <end position="102"/>
    </location>
</feature>
<protein>
    <submittedName>
        <fullName evidence="8">ABC transporter permease subunit</fullName>
    </submittedName>
</protein>
<organism evidence="8 9">
    <name type="scientific">Nakamurella aerolata</name>
    <dbReference type="NCBI Taxonomy" id="1656892"/>
    <lineage>
        <taxon>Bacteria</taxon>
        <taxon>Bacillati</taxon>
        <taxon>Actinomycetota</taxon>
        <taxon>Actinomycetes</taxon>
        <taxon>Nakamurellales</taxon>
        <taxon>Nakamurellaceae</taxon>
        <taxon>Nakamurella</taxon>
    </lineage>
</organism>
<evidence type="ECO:0000313" key="9">
    <source>
        <dbReference type="Proteomes" id="UP000562984"/>
    </source>
</evidence>
<keyword evidence="3 6" id="KW-0812">Transmembrane</keyword>
<feature type="transmembrane region" description="Helical" evidence="6">
    <location>
        <begin position="185"/>
        <end position="210"/>
    </location>
</feature>
<feature type="transmembrane region" description="Helical" evidence="6">
    <location>
        <begin position="20"/>
        <end position="43"/>
    </location>
</feature>
<dbReference type="InterPro" id="IPR000515">
    <property type="entry name" value="MetI-like"/>
</dbReference>
<gene>
    <name evidence="8" type="ORF">HKD39_13205</name>
</gene>
<keyword evidence="4 6" id="KW-1133">Transmembrane helix</keyword>
<dbReference type="GO" id="GO:0031460">
    <property type="term" value="P:glycine betaine transport"/>
    <property type="evidence" value="ECO:0007669"/>
    <property type="project" value="TreeGrafter"/>
</dbReference>
<dbReference type="GO" id="GO:0055085">
    <property type="term" value="P:transmembrane transport"/>
    <property type="evidence" value="ECO:0007669"/>
    <property type="project" value="InterPro"/>
</dbReference>
<dbReference type="CDD" id="cd06261">
    <property type="entry name" value="TM_PBP2"/>
    <property type="match status" value="1"/>
</dbReference>
<dbReference type="EMBL" id="JABEND010000007">
    <property type="protein sequence ID" value="NNG36649.1"/>
    <property type="molecule type" value="Genomic_DNA"/>
</dbReference>
<feature type="transmembrane region" description="Helical" evidence="6">
    <location>
        <begin position="55"/>
        <end position="75"/>
    </location>
</feature>
<dbReference type="Gene3D" id="1.10.3720.10">
    <property type="entry name" value="MetI-like"/>
    <property type="match status" value="1"/>
</dbReference>
<dbReference type="PANTHER" id="PTHR30177:SF4">
    <property type="entry name" value="OSMOPROTECTANT IMPORT PERMEASE PROTEIN OSMW"/>
    <property type="match status" value="1"/>
</dbReference>
<evidence type="ECO:0000313" key="8">
    <source>
        <dbReference type="EMBL" id="NNG36649.1"/>
    </source>
</evidence>
<evidence type="ECO:0000256" key="6">
    <source>
        <dbReference type="RuleBase" id="RU363032"/>
    </source>
</evidence>
<dbReference type="InterPro" id="IPR051204">
    <property type="entry name" value="ABC_transp_perm/SBD"/>
</dbReference>
<keyword evidence="2 6" id="KW-0813">Transport</keyword>
<feature type="domain" description="ABC transmembrane type-1" evidence="7">
    <location>
        <begin position="17"/>
        <end position="203"/>
    </location>
</feature>
<dbReference type="PROSITE" id="PS50928">
    <property type="entry name" value="ABC_TM1"/>
    <property type="match status" value="1"/>
</dbReference>
<dbReference type="AlphaFoldDB" id="A0A849A7X1"/>
<evidence type="ECO:0000256" key="2">
    <source>
        <dbReference type="ARBA" id="ARBA00022448"/>
    </source>
</evidence>
<dbReference type="SUPFAM" id="SSF161098">
    <property type="entry name" value="MetI-like"/>
    <property type="match status" value="1"/>
</dbReference>
<sequence length="218" mass="23578">MNWQWLSDNSADIRSWFLAHLYLAGVSTVLGLVLSLPLGMIAYRFRWTYPPLINLAGILYTIPSIALFVLLPGLIGTSFLSPLNVIIALTLYTLALLVRVVADALRAVPEDVRLSAQAMGYRPLASLLRVQLPMAIPVIGAGLRVAAVSNVSLVAVGTLIGVQQLGQLFTRGLALSNYGAFYTPIWAGIVLSIVIAVAFDLLILLGIRLASPWQRVSR</sequence>
<keyword evidence="5 6" id="KW-0472">Membrane</keyword>
<comment type="caution">
    <text evidence="8">The sequence shown here is derived from an EMBL/GenBank/DDBJ whole genome shotgun (WGS) entry which is preliminary data.</text>
</comment>
<dbReference type="RefSeq" id="WP_171200336.1">
    <property type="nucleotide sequence ID" value="NZ_JABEND010000007.1"/>
</dbReference>